<evidence type="ECO:0000313" key="3">
    <source>
        <dbReference type="Proteomes" id="UP001652409"/>
    </source>
</evidence>
<dbReference type="RefSeq" id="WP_262582734.1">
    <property type="nucleotide sequence ID" value="NZ_JAOQJL010000011.1"/>
</dbReference>
<protein>
    <submittedName>
        <fullName evidence="2">Sugar phosphate isomerase/epimerase</fullName>
    </submittedName>
</protein>
<proteinExistence type="predicted"/>
<name>A0ABT2TSM3_9FIRM</name>
<dbReference type="GO" id="GO:0016853">
    <property type="term" value="F:isomerase activity"/>
    <property type="evidence" value="ECO:0007669"/>
    <property type="project" value="UniProtKB-KW"/>
</dbReference>
<dbReference type="PANTHER" id="PTHR12110">
    <property type="entry name" value="HYDROXYPYRUVATE ISOMERASE"/>
    <property type="match status" value="1"/>
</dbReference>
<gene>
    <name evidence="2" type="ORF">OCV61_07415</name>
</gene>
<keyword evidence="2" id="KW-0413">Isomerase</keyword>
<dbReference type="InterPro" id="IPR036237">
    <property type="entry name" value="Xyl_isomerase-like_sf"/>
</dbReference>
<evidence type="ECO:0000313" key="2">
    <source>
        <dbReference type="EMBL" id="MCU6765244.1"/>
    </source>
</evidence>
<dbReference type="Proteomes" id="UP001652409">
    <property type="component" value="Unassembled WGS sequence"/>
</dbReference>
<comment type="caution">
    <text evidence="2">The sequence shown here is derived from an EMBL/GenBank/DDBJ whole genome shotgun (WGS) entry which is preliminary data.</text>
</comment>
<dbReference type="InterPro" id="IPR013022">
    <property type="entry name" value="Xyl_isomerase-like_TIM-brl"/>
</dbReference>
<feature type="domain" description="Xylose isomerase-like TIM barrel" evidence="1">
    <location>
        <begin position="45"/>
        <end position="257"/>
    </location>
</feature>
<evidence type="ECO:0000259" key="1">
    <source>
        <dbReference type="Pfam" id="PF01261"/>
    </source>
</evidence>
<dbReference type="Pfam" id="PF01261">
    <property type="entry name" value="AP_endonuc_2"/>
    <property type="match status" value="1"/>
</dbReference>
<dbReference type="InterPro" id="IPR050312">
    <property type="entry name" value="IolE/XylAMocC-like"/>
</dbReference>
<sequence length="277" mass="31223">MKEIGIFSRTYEIGDLEETYRRMTANGITHTQFNLSNAGLPSLPEHVAETKLEEIRTLTAKYNIRLDALSGTFNMIDPDEEARKKGCDQFKLQCQIARYLGIPIVTLCTGSKNTESKWKWHEDNTKQSSWDDLMRTTETILKYADDNDVILGVETEASNIICSPEIARKYMDASGSDRIKIIMDGANLFHDGDAADMEKVLREGFEILGRDIVLAHAKDISFKGNTEFVAAGQGDLDFRLYIDLLKKTGYEGALIMHGLSEEQIPVSKKFLEEILNV</sequence>
<reference evidence="2 3" key="1">
    <citation type="journal article" date="2021" name="ISME Commun">
        <title>Automated analysis of genomic sequences facilitates high-throughput and comprehensive description of bacteria.</title>
        <authorList>
            <person name="Hitch T.C.A."/>
        </authorList>
    </citation>
    <scope>NUCLEOTIDE SEQUENCE [LARGE SCALE GENOMIC DNA]</scope>
    <source>
        <strain evidence="2 3">Sanger_23</strain>
    </source>
</reference>
<organism evidence="2 3">
    <name type="scientific">Blautia ammoniilytica</name>
    <dbReference type="NCBI Taxonomy" id="2981782"/>
    <lineage>
        <taxon>Bacteria</taxon>
        <taxon>Bacillati</taxon>
        <taxon>Bacillota</taxon>
        <taxon>Clostridia</taxon>
        <taxon>Lachnospirales</taxon>
        <taxon>Lachnospiraceae</taxon>
        <taxon>Blautia</taxon>
    </lineage>
</organism>
<dbReference type="PANTHER" id="PTHR12110:SF21">
    <property type="entry name" value="XYLOSE ISOMERASE-LIKE TIM BARREL DOMAIN-CONTAINING PROTEIN"/>
    <property type="match status" value="1"/>
</dbReference>
<dbReference type="EMBL" id="JAOQJL010000011">
    <property type="protein sequence ID" value="MCU6765244.1"/>
    <property type="molecule type" value="Genomic_DNA"/>
</dbReference>
<accession>A0ABT2TSM3</accession>
<keyword evidence="3" id="KW-1185">Reference proteome</keyword>
<dbReference type="SUPFAM" id="SSF51658">
    <property type="entry name" value="Xylose isomerase-like"/>
    <property type="match status" value="1"/>
</dbReference>
<dbReference type="Gene3D" id="3.20.20.150">
    <property type="entry name" value="Divalent-metal-dependent TIM barrel enzymes"/>
    <property type="match status" value="1"/>
</dbReference>